<evidence type="ECO:0000256" key="10">
    <source>
        <dbReference type="ARBA" id="ARBA00022982"/>
    </source>
</evidence>
<dbReference type="GO" id="GO:0005829">
    <property type="term" value="C:cytosol"/>
    <property type="evidence" value="ECO:0007669"/>
    <property type="project" value="TreeGrafter"/>
</dbReference>
<dbReference type="InterPro" id="IPR039261">
    <property type="entry name" value="FNR_nucleotide-bd"/>
</dbReference>
<comment type="similarity">
    <text evidence="2 14">In the N-terminal section; belongs to the cytochrome P450 family.</text>
</comment>
<dbReference type="InterPro" id="IPR023206">
    <property type="entry name" value="Bifunctional_P450_P450_red"/>
</dbReference>
<dbReference type="Pfam" id="PF00258">
    <property type="entry name" value="Flavodoxin_1"/>
    <property type="match status" value="1"/>
</dbReference>
<evidence type="ECO:0000313" key="20">
    <source>
        <dbReference type="Proteomes" id="UP000593566"/>
    </source>
</evidence>
<dbReference type="InterPro" id="IPR023173">
    <property type="entry name" value="NADPH_Cyt_P450_Rdtase_alpha"/>
</dbReference>
<evidence type="ECO:0000256" key="15">
    <source>
        <dbReference type="PIRSR" id="PIRSR000209-1"/>
    </source>
</evidence>
<dbReference type="Pfam" id="PF00067">
    <property type="entry name" value="p450"/>
    <property type="match status" value="1"/>
</dbReference>
<dbReference type="GO" id="GO:0010181">
    <property type="term" value="F:FMN binding"/>
    <property type="evidence" value="ECO:0007669"/>
    <property type="project" value="UniProtKB-UniRule"/>
</dbReference>
<comment type="cofactor">
    <cofactor evidence="1 14 15">
        <name>heme</name>
        <dbReference type="ChEBI" id="CHEBI:30413"/>
    </cofactor>
</comment>
<keyword evidence="7 14" id="KW-0479">Metal-binding</keyword>
<dbReference type="InterPro" id="IPR029039">
    <property type="entry name" value="Flavoprotein-like_sf"/>
</dbReference>
<dbReference type="PROSITE" id="PS50902">
    <property type="entry name" value="FLAVODOXIN_LIKE"/>
    <property type="match status" value="1"/>
</dbReference>
<feature type="compositionally biased region" description="Polar residues" evidence="16">
    <location>
        <begin position="473"/>
        <end position="484"/>
    </location>
</feature>
<dbReference type="GO" id="GO:0020037">
    <property type="term" value="F:heme binding"/>
    <property type="evidence" value="ECO:0007669"/>
    <property type="project" value="UniProtKB-UniRule"/>
</dbReference>
<feature type="region of interest" description="Disordered" evidence="16">
    <location>
        <begin position="473"/>
        <end position="496"/>
    </location>
</feature>
<keyword evidence="9 14" id="KW-0521">NADP</keyword>
<dbReference type="PANTHER" id="PTHR19384:SF127">
    <property type="entry name" value="BIFUNCTIONAL CYTOCHROME P450_NADPH--P450 REDUCTASE"/>
    <property type="match status" value="1"/>
</dbReference>
<gene>
    <name evidence="19" type="ORF">HO133_001572</name>
</gene>
<dbReference type="InterPro" id="IPR008254">
    <property type="entry name" value="Flavodoxin/NO_synth"/>
</dbReference>
<feature type="compositionally biased region" description="Basic and acidic residues" evidence="16">
    <location>
        <begin position="485"/>
        <end position="495"/>
    </location>
</feature>
<evidence type="ECO:0000256" key="16">
    <source>
        <dbReference type="SAM" id="MobiDB-lite"/>
    </source>
</evidence>
<keyword evidence="11 14" id="KW-0560">Oxidoreductase</keyword>
<dbReference type="InterPro" id="IPR001128">
    <property type="entry name" value="Cyt_P450"/>
</dbReference>
<dbReference type="Gene3D" id="1.10.630.10">
    <property type="entry name" value="Cytochrome P450"/>
    <property type="match status" value="1"/>
</dbReference>
<feature type="binding site" description="axial binding residue" evidence="15">
    <location>
        <position position="408"/>
    </location>
    <ligand>
        <name>heme</name>
        <dbReference type="ChEBI" id="CHEBI:30413"/>
    </ligand>
    <ligandPart>
        <name>Fe</name>
        <dbReference type="ChEBI" id="CHEBI:18248"/>
    </ligandPart>
</feature>
<dbReference type="InterPro" id="IPR017972">
    <property type="entry name" value="Cyt_P450_CS"/>
</dbReference>
<accession>A0A8H6CE93</accession>
<evidence type="ECO:0000256" key="6">
    <source>
        <dbReference type="ARBA" id="ARBA00022643"/>
    </source>
</evidence>
<keyword evidence="6 14" id="KW-0288">FMN</keyword>
<keyword evidence="13 14" id="KW-0503">Monooxygenase</keyword>
<protein>
    <recommendedName>
        <fullName evidence="14">Bifunctional cytochrome P450/NADPH--P450 reductase</fullName>
    </recommendedName>
    <domain>
        <recommendedName>
            <fullName evidence="14">Cytochrome P450</fullName>
            <ecNumber evidence="14">1.14.14.1</ecNumber>
        </recommendedName>
    </domain>
    <domain>
        <recommendedName>
            <fullName evidence="14">NADPH--cytochrome P450 reductase</fullName>
            <ecNumber evidence="14">1.6.2.4</ecNumber>
        </recommendedName>
    </domain>
</protein>
<dbReference type="PROSITE" id="PS51384">
    <property type="entry name" value="FAD_FR"/>
    <property type="match status" value="1"/>
</dbReference>
<name>A0A8H6CE93_9LECA</name>
<dbReference type="Pfam" id="PF00175">
    <property type="entry name" value="NAD_binding_1"/>
    <property type="match status" value="1"/>
</dbReference>
<dbReference type="Gene3D" id="1.20.990.10">
    <property type="entry name" value="NADPH-cytochrome p450 Reductase, Chain A, domain 3"/>
    <property type="match status" value="1"/>
</dbReference>
<dbReference type="EC" id="1.14.14.1" evidence="14"/>
<evidence type="ECO:0000256" key="9">
    <source>
        <dbReference type="ARBA" id="ARBA00022857"/>
    </source>
</evidence>
<dbReference type="InterPro" id="IPR017927">
    <property type="entry name" value="FAD-bd_FR_type"/>
</dbReference>
<comment type="caution">
    <text evidence="19">The sequence shown here is derived from an EMBL/GenBank/DDBJ whole genome shotgun (WGS) entry which is preliminary data.</text>
</comment>
<keyword evidence="3 14" id="KW-0813">Transport</keyword>
<comment type="catalytic activity">
    <reaction evidence="14">
        <text>2 oxidized [cytochrome P450] + NADPH = 2 reduced [cytochrome P450] + NADP(+) + H(+)</text>
        <dbReference type="Rhea" id="RHEA:24040"/>
        <dbReference type="Rhea" id="RHEA-COMP:14627"/>
        <dbReference type="Rhea" id="RHEA-COMP:14628"/>
        <dbReference type="ChEBI" id="CHEBI:15378"/>
        <dbReference type="ChEBI" id="CHEBI:55376"/>
        <dbReference type="ChEBI" id="CHEBI:57783"/>
        <dbReference type="ChEBI" id="CHEBI:58349"/>
        <dbReference type="ChEBI" id="CHEBI:60344"/>
        <dbReference type="EC" id="1.6.2.4"/>
    </reaction>
</comment>
<dbReference type="Proteomes" id="UP000593566">
    <property type="component" value="Unassembled WGS sequence"/>
</dbReference>
<dbReference type="Gene3D" id="3.40.50.80">
    <property type="entry name" value="Nucleotide-binding domain of ferredoxin-NADP reductase (FNR) module"/>
    <property type="match status" value="1"/>
</dbReference>
<dbReference type="CDD" id="cd06206">
    <property type="entry name" value="bifunctional_CYPOR"/>
    <property type="match status" value="1"/>
</dbReference>
<keyword evidence="4 14" id="KW-0349">Heme</keyword>
<proteinExistence type="inferred from homology"/>
<evidence type="ECO:0000256" key="12">
    <source>
        <dbReference type="ARBA" id="ARBA00023004"/>
    </source>
</evidence>
<feature type="domain" description="Flavodoxin-like" evidence="17">
    <location>
        <begin position="498"/>
        <end position="638"/>
    </location>
</feature>
<dbReference type="InterPro" id="IPR003097">
    <property type="entry name" value="CysJ-like_FAD-binding"/>
</dbReference>
<dbReference type="PANTHER" id="PTHR19384">
    <property type="entry name" value="NITRIC OXIDE SYNTHASE-RELATED"/>
    <property type="match status" value="1"/>
</dbReference>
<dbReference type="Gene3D" id="2.40.30.10">
    <property type="entry name" value="Translation factors"/>
    <property type="match status" value="1"/>
</dbReference>
<dbReference type="FunFam" id="1.10.630.10:FF:000040">
    <property type="entry name" value="Bifunctional cytochrome P450/NADPH--P450 reductase"/>
    <property type="match status" value="1"/>
</dbReference>
<dbReference type="GO" id="GO:0070330">
    <property type="term" value="F:aromatase activity"/>
    <property type="evidence" value="ECO:0007669"/>
    <property type="project" value="UniProtKB-UniRule"/>
</dbReference>
<dbReference type="SUPFAM" id="SSF52218">
    <property type="entry name" value="Flavoproteins"/>
    <property type="match status" value="1"/>
</dbReference>
<dbReference type="SUPFAM" id="SSF52343">
    <property type="entry name" value="Ferredoxin reductase-like, C-terminal NADP-linked domain"/>
    <property type="match status" value="1"/>
</dbReference>
<evidence type="ECO:0000313" key="19">
    <source>
        <dbReference type="EMBL" id="KAF6221606.1"/>
    </source>
</evidence>
<dbReference type="GO" id="GO:0003958">
    <property type="term" value="F:NADPH-hemoprotein reductase activity"/>
    <property type="evidence" value="ECO:0007669"/>
    <property type="project" value="UniProtKB-UniRule"/>
</dbReference>
<dbReference type="InterPro" id="IPR001433">
    <property type="entry name" value="OxRdtase_FAD/NAD-bd"/>
</dbReference>
<dbReference type="InterPro" id="IPR017938">
    <property type="entry name" value="Riboflavin_synthase-like_b-brl"/>
</dbReference>
<dbReference type="PROSITE" id="PS00086">
    <property type="entry name" value="CYTOCHROME_P450"/>
    <property type="match status" value="1"/>
</dbReference>
<evidence type="ECO:0000256" key="14">
    <source>
        <dbReference type="PIRNR" id="PIRNR000209"/>
    </source>
</evidence>
<dbReference type="PRINTS" id="PR00463">
    <property type="entry name" value="EP450I"/>
</dbReference>
<dbReference type="GO" id="GO:0005506">
    <property type="term" value="F:iron ion binding"/>
    <property type="evidence" value="ECO:0007669"/>
    <property type="project" value="UniProtKB-UniRule"/>
</dbReference>
<keyword evidence="12 14" id="KW-0408">Iron</keyword>
<evidence type="ECO:0000256" key="13">
    <source>
        <dbReference type="ARBA" id="ARBA00023033"/>
    </source>
</evidence>
<dbReference type="GO" id="GO:0050660">
    <property type="term" value="F:flavin adenine dinucleotide binding"/>
    <property type="evidence" value="ECO:0007669"/>
    <property type="project" value="TreeGrafter"/>
</dbReference>
<evidence type="ECO:0000256" key="2">
    <source>
        <dbReference type="ARBA" id="ARBA00010018"/>
    </source>
</evidence>
<evidence type="ECO:0000256" key="3">
    <source>
        <dbReference type="ARBA" id="ARBA00022448"/>
    </source>
</evidence>
<dbReference type="SUPFAM" id="SSF48264">
    <property type="entry name" value="Cytochrome P450"/>
    <property type="match status" value="1"/>
</dbReference>
<dbReference type="CDD" id="cd11068">
    <property type="entry name" value="CYP120A1"/>
    <property type="match status" value="1"/>
</dbReference>
<dbReference type="InterPro" id="IPR036396">
    <property type="entry name" value="Cyt_P450_sf"/>
</dbReference>
<comment type="cofactor">
    <cofactor evidence="14">
        <name>FAD</name>
        <dbReference type="ChEBI" id="CHEBI:57692"/>
    </cofactor>
    <cofactor evidence="14">
        <name>FMN</name>
        <dbReference type="ChEBI" id="CHEBI:58210"/>
    </cofactor>
</comment>
<keyword evidence="8 14" id="KW-0274">FAD</keyword>
<dbReference type="InterPro" id="IPR002401">
    <property type="entry name" value="Cyt_P450_E_grp-I"/>
</dbReference>
<evidence type="ECO:0000256" key="1">
    <source>
        <dbReference type="ARBA" id="ARBA00001971"/>
    </source>
</evidence>
<dbReference type="GeneID" id="59329988"/>
<organism evidence="19 20">
    <name type="scientific">Letharia lupina</name>
    <dbReference type="NCBI Taxonomy" id="560253"/>
    <lineage>
        <taxon>Eukaryota</taxon>
        <taxon>Fungi</taxon>
        <taxon>Dikarya</taxon>
        <taxon>Ascomycota</taxon>
        <taxon>Pezizomycotina</taxon>
        <taxon>Lecanoromycetes</taxon>
        <taxon>OSLEUM clade</taxon>
        <taxon>Lecanoromycetidae</taxon>
        <taxon>Lecanorales</taxon>
        <taxon>Lecanorineae</taxon>
        <taxon>Parmeliaceae</taxon>
        <taxon>Letharia</taxon>
    </lineage>
</organism>
<evidence type="ECO:0000256" key="5">
    <source>
        <dbReference type="ARBA" id="ARBA00022630"/>
    </source>
</evidence>
<feature type="domain" description="FAD-binding FR-type" evidence="18">
    <location>
        <begin position="673"/>
        <end position="902"/>
    </location>
</feature>
<dbReference type="SUPFAM" id="SSF63380">
    <property type="entry name" value="Riboflavin synthase domain-like"/>
    <property type="match status" value="1"/>
</dbReference>
<dbReference type="PRINTS" id="PR00385">
    <property type="entry name" value="P450"/>
</dbReference>
<evidence type="ECO:0000259" key="18">
    <source>
        <dbReference type="PROSITE" id="PS51384"/>
    </source>
</evidence>
<dbReference type="EC" id="1.6.2.4" evidence="14"/>
<keyword evidence="10 14" id="KW-0249">Electron transport</keyword>
<evidence type="ECO:0000256" key="11">
    <source>
        <dbReference type="ARBA" id="ARBA00023002"/>
    </source>
</evidence>
<evidence type="ECO:0000259" key="17">
    <source>
        <dbReference type="PROSITE" id="PS50902"/>
    </source>
</evidence>
<evidence type="ECO:0000256" key="4">
    <source>
        <dbReference type="ARBA" id="ARBA00022617"/>
    </source>
</evidence>
<dbReference type="RefSeq" id="XP_037151041.1">
    <property type="nucleotide sequence ID" value="XM_037292502.1"/>
</dbReference>
<keyword evidence="5 14" id="KW-0285">Flavoprotein</keyword>
<dbReference type="Gene3D" id="3.40.50.360">
    <property type="match status" value="1"/>
</dbReference>
<dbReference type="EMBL" id="JACCJB010000013">
    <property type="protein sequence ID" value="KAF6221606.1"/>
    <property type="molecule type" value="Genomic_DNA"/>
</dbReference>
<comment type="catalytic activity">
    <reaction evidence="14">
        <text>an organic molecule + reduced [NADPH--hemoprotein reductase] + O2 = an alcohol + oxidized [NADPH--hemoprotein reductase] + H2O + H(+)</text>
        <dbReference type="Rhea" id="RHEA:17149"/>
        <dbReference type="Rhea" id="RHEA-COMP:11964"/>
        <dbReference type="Rhea" id="RHEA-COMP:11965"/>
        <dbReference type="ChEBI" id="CHEBI:15377"/>
        <dbReference type="ChEBI" id="CHEBI:15378"/>
        <dbReference type="ChEBI" id="CHEBI:15379"/>
        <dbReference type="ChEBI" id="CHEBI:30879"/>
        <dbReference type="ChEBI" id="CHEBI:57618"/>
        <dbReference type="ChEBI" id="CHEBI:58210"/>
        <dbReference type="ChEBI" id="CHEBI:142491"/>
        <dbReference type="EC" id="1.14.14.1"/>
    </reaction>
</comment>
<sequence>MTAPIPSPPGLPLVGNIFDLDPQNRLQSLIHLADIYGPIYELRLPTGNLIVVSNHELFDEICDEKRFTKVLSGPLIELRSAIHDGLFTAHPGEPAWGVAHRTLVPSFGPLAIRDMFDEMHEILTQLVLKWARYGPDYRIDTADDFTRLTLDSIAICAMDTRFNSFYTEGVHPFVKAMQEVLLEAGRRSLRPSFVKRLMKSAEKKYADDIEVLQSTAQKIVADKRANPTDKKSLVNTMLNGKDPKTGQKMTNESIADNMITFLIAGHETTSGLMSFLFFQLMANPQTLQQAQREVDKVIGTGPVKVEHLSKLPYITACLRETLRLTPTITGTVMGPLPETKEDPIIIGGGKYLVKPGSKFTMILEKVHKDPKVYGDDADKFRPERMLDEHFNKLPKNAWKPFGNGSRACIGRGFAWQEAMLATAMLLQYFDFRMDDPNYKLAINQTLTIKPKDLFMHATLRKGVDPLHLETMMTSESQKATQVSDASKEAESKGSEKPMSIYFGGNMGTCESLAHTVAQSSVNHGFKAVVKPLDESTDNIPTDQPVIIITASYEGEPPDNANLFFTWLKNLDGEPLKGVQYSVFGCGNRDWKDTFQRIPTSIDTMLEKRGAKRLLERGSADVANNDVFNDFEKWEDKNFWPTIKKAFGSEDATDDTAGLDIEVSTTLRSSHLRQDVKEAIVVKNELLGSGTEAPKRHIELKLPTDMTYRAGDYLAVLPINHTSVVRRVISRFRLPWDAFVTVKSGESYLPVGQPMSVFDVLSAYVELSQTATRRNIEAILKFTADQSTKAELERLKGDAFNAEITAKRVSPLDLLERCPKADIPFGAFLTMLPQLRLRQYSISSSPLAEVGSCTLTWGVLDVESFQGDGKRFLGVASNYLSNLHEGDHIHVNVKQSHQSFHLPPNITETPLIMICAGTGIAPFRGFIQERALQIEAGRKLAPALLFVGCQKPGQDDLHADELLSWASKGAVDVRYAYSRDPKSSQGAKYVQDRFWADREDVLHYFGSGAKVFMCGSGKVADGVKAASVKMYMQANEEEGTPKTEEEAEKWFHAMRNERFMSDVFD</sequence>
<evidence type="ECO:0000256" key="7">
    <source>
        <dbReference type="ARBA" id="ARBA00022723"/>
    </source>
</evidence>
<dbReference type="AlphaFoldDB" id="A0A8H6CE93"/>
<dbReference type="Pfam" id="PF00667">
    <property type="entry name" value="FAD_binding_1"/>
    <property type="match status" value="1"/>
</dbReference>
<keyword evidence="20" id="KW-1185">Reference proteome</keyword>
<reference evidence="19 20" key="1">
    <citation type="journal article" date="2020" name="Genomics">
        <title>Complete, high-quality genomes from long-read metagenomic sequencing of two wolf lichen thalli reveals enigmatic genome architecture.</title>
        <authorList>
            <person name="McKenzie S.K."/>
            <person name="Walston R.F."/>
            <person name="Allen J.L."/>
        </authorList>
    </citation>
    <scope>NUCLEOTIDE SEQUENCE [LARGE SCALE GENOMIC DNA]</scope>
    <source>
        <strain evidence="19">WasteWater1</strain>
    </source>
</reference>
<evidence type="ECO:0000256" key="8">
    <source>
        <dbReference type="ARBA" id="ARBA00022827"/>
    </source>
</evidence>
<dbReference type="PIRSF" id="PIRSF000209">
    <property type="entry name" value="Bifunctional_P450_P450R"/>
    <property type="match status" value="1"/>
</dbReference>